<evidence type="ECO:0000313" key="3">
    <source>
        <dbReference type="Proteomes" id="UP001315278"/>
    </source>
</evidence>
<accession>A0ABS5FSM4</accession>
<reference evidence="3" key="1">
    <citation type="journal article" date="2021" name="ISME J.">
        <title>Evolutionary origin and ecological implication of a unique nif island in free-living Bradyrhizobium lineages.</title>
        <authorList>
            <person name="Tao J."/>
        </authorList>
    </citation>
    <scope>NUCLEOTIDE SEQUENCE [LARGE SCALE GENOMIC DNA]</scope>
    <source>
        <strain evidence="3">SZCCT0434</strain>
    </source>
</reference>
<dbReference type="InterPro" id="IPR045468">
    <property type="entry name" value="DUF6496"/>
</dbReference>
<keyword evidence="3" id="KW-1185">Reference proteome</keyword>
<feature type="region of interest" description="Disordered" evidence="1">
    <location>
        <begin position="1"/>
        <end position="156"/>
    </location>
</feature>
<dbReference type="EMBL" id="JAFCJH010000044">
    <property type="protein sequence ID" value="MBR0799834.1"/>
    <property type="molecule type" value="Genomic_DNA"/>
</dbReference>
<feature type="compositionally biased region" description="Basic and acidic residues" evidence="1">
    <location>
        <begin position="119"/>
        <end position="132"/>
    </location>
</feature>
<proteinExistence type="predicted"/>
<dbReference type="Proteomes" id="UP001315278">
    <property type="component" value="Unassembled WGS sequence"/>
</dbReference>
<name>A0ABS5FSM4_9BRAD</name>
<evidence type="ECO:0000256" key="1">
    <source>
        <dbReference type="SAM" id="MobiDB-lite"/>
    </source>
</evidence>
<dbReference type="RefSeq" id="WP_212399913.1">
    <property type="nucleotide sequence ID" value="NZ_JAFCJH010000044.1"/>
</dbReference>
<evidence type="ECO:0008006" key="4">
    <source>
        <dbReference type="Google" id="ProtNLM"/>
    </source>
</evidence>
<feature type="compositionally biased region" description="Basic residues" evidence="1">
    <location>
        <begin position="102"/>
        <end position="112"/>
    </location>
</feature>
<feature type="compositionally biased region" description="Basic and acidic residues" evidence="1">
    <location>
        <begin position="64"/>
        <end position="95"/>
    </location>
</feature>
<sequence>MAESSRQKRITGRVMHEFKHGELKSGRGGKGGKVKSRRQAVAIALKEAGASKYDSDKRNRRSLRRTEQKEAKGRTAQQEREGKSHVGAYRQRESTRAMSGRNARKQTARGHHAAVALARKADGHTRQELYEKAKRRHLEGRSKMTKRQLENALGLR</sequence>
<gene>
    <name evidence="2" type="ORF">JQ615_31145</name>
</gene>
<organism evidence="2 3">
    <name type="scientific">Bradyrhizobium jicamae</name>
    <dbReference type="NCBI Taxonomy" id="280332"/>
    <lineage>
        <taxon>Bacteria</taxon>
        <taxon>Pseudomonadati</taxon>
        <taxon>Pseudomonadota</taxon>
        <taxon>Alphaproteobacteria</taxon>
        <taxon>Hyphomicrobiales</taxon>
        <taxon>Nitrobacteraceae</taxon>
        <taxon>Bradyrhizobium</taxon>
    </lineage>
</organism>
<evidence type="ECO:0000313" key="2">
    <source>
        <dbReference type="EMBL" id="MBR0799834.1"/>
    </source>
</evidence>
<dbReference type="Pfam" id="PF20106">
    <property type="entry name" value="DUF6496"/>
    <property type="match status" value="1"/>
</dbReference>
<feature type="compositionally biased region" description="Basic residues" evidence="1">
    <location>
        <begin position="133"/>
        <end position="146"/>
    </location>
</feature>
<feature type="compositionally biased region" description="Basic and acidic residues" evidence="1">
    <location>
        <begin position="14"/>
        <end position="25"/>
    </location>
</feature>
<protein>
    <recommendedName>
        <fullName evidence="4">Plasmid stabilization protein</fullName>
    </recommendedName>
</protein>
<comment type="caution">
    <text evidence="2">The sequence shown here is derived from an EMBL/GenBank/DDBJ whole genome shotgun (WGS) entry which is preliminary data.</text>
</comment>